<protein>
    <recommendedName>
        <fullName evidence="5">6-carboxy-5,6,7,8-tetrahydropterin synthase</fullName>
        <ecNumber evidence="4">4.1.2.50</ecNumber>
    </recommendedName>
    <alternativeName>
        <fullName evidence="9">Queuosine biosynthesis protein QueD</fullName>
    </alternativeName>
</protein>
<evidence type="ECO:0000256" key="8">
    <source>
        <dbReference type="ARBA" id="ARBA00023239"/>
    </source>
</evidence>
<reference evidence="11 12" key="1">
    <citation type="submission" date="2023-09" db="EMBL/GenBank/DDBJ databases">
        <title>Description of three actinobacteria isolated from air of manufacturing shop in a pharmaceutical factory.</title>
        <authorList>
            <person name="Zhang D.-F."/>
        </authorList>
    </citation>
    <scope>NUCLEOTIDE SEQUENCE [LARGE SCALE GENOMIC DNA]</scope>
    <source>
        <strain evidence="11 12">LY-0111</strain>
    </source>
</reference>
<organism evidence="11 12">
    <name type="scientific">Nesterenkonia aerolata</name>
    <dbReference type="NCBI Taxonomy" id="3074079"/>
    <lineage>
        <taxon>Bacteria</taxon>
        <taxon>Bacillati</taxon>
        <taxon>Actinomycetota</taxon>
        <taxon>Actinomycetes</taxon>
        <taxon>Micrococcales</taxon>
        <taxon>Micrococcaceae</taxon>
        <taxon>Nesterenkonia</taxon>
    </lineage>
</organism>
<keyword evidence="12" id="KW-1185">Reference proteome</keyword>
<name>A0ABU2DNZ6_9MICC</name>
<evidence type="ECO:0000256" key="6">
    <source>
        <dbReference type="ARBA" id="ARBA00022723"/>
    </source>
</evidence>
<comment type="similarity">
    <text evidence="3">Belongs to the PTPS family. QueD subfamily.</text>
</comment>
<comment type="caution">
    <text evidence="11">The sequence shown here is derived from an EMBL/GenBank/DDBJ whole genome shotgun (WGS) entry which is preliminary data.</text>
</comment>
<gene>
    <name evidence="11" type="ORF">RIL96_00465</name>
</gene>
<evidence type="ECO:0000256" key="2">
    <source>
        <dbReference type="ARBA" id="ARBA00005061"/>
    </source>
</evidence>
<proteinExistence type="inferred from homology"/>
<evidence type="ECO:0000256" key="1">
    <source>
        <dbReference type="ARBA" id="ARBA00001947"/>
    </source>
</evidence>
<keyword evidence="7" id="KW-0862">Zinc</keyword>
<keyword evidence="6" id="KW-0479">Metal-binding</keyword>
<evidence type="ECO:0000313" key="11">
    <source>
        <dbReference type="EMBL" id="MDR8018040.1"/>
    </source>
</evidence>
<dbReference type="PANTHER" id="PTHR12589">
    <property type="entry name" value="PYRUVOYL TETRAHYDROBIOPTERIN SYNTHASE"/>
    <property type="match status" value="1"/>
</dbReference>
<evidence type="ECO:0000256" key="5">
    <source>
        <dbReference type="ARBA" id="ARBA00018141"/>
    </source>
</evidence>
<evidence type="ECO:0000256" key="3">
    <source>
        <dbReference type="ARBA" id="ARBA00008900"/>
    </source>
</evidence>
<dbReference type="EMBL" id="JAVKGR010000001">
    <property type="protein sequence ID" value="MDR8018040.1"/>
    <property type="molecule type" value="Genomic_DNA"/>
</dbReference>
<dbReference type="GO" id="GO:0070497">
    <property type="term" value="F:6-carboxytetrahydropterin synthase activity"/>
    <property type="evidence" value="ECO:0007669"/>
    <property type="project" value="UniProtKB-EC"/>
</dbReference>
<dbReference type="Proteomes" id="UP001251870">
    <property type="component" value="Unassembled WGS sequence"/>
</dbReference>
<evidence type="ECO:0000256" key="7">
    <source>
        <dbReference type="ARBA" id="ARBA00022833"/>
    </source>
</evidence>
<comment type="pathway">
    <text evidence="2">Purine metabolism; 7-cyano-7-deazaguanine biosynthesis.</text>
</comment>
<evidence type="ECO:0000256" key="9">
    <source>
        <dbReference type="ARBA" id="ARBA00031449"/>
    </source>
</evidence>
<evidence type="ECO:0000313" key="12">
    <source>
        <dbReference type="Proteomes" id="UP001251870"/>
    </source>
</evidence>
<dbReference type="Pfam" id="PF01242">
    <property type="entry name" value="PTPS"/>
    <property type="match status" value="1"/>
</dbReference>
<accession>A0ABU2DNZ6</accession>
<dbReference type="InterPro" id="IPR038418">
    <property type="entry name" value="6-PTP_synth/QueD_sf"/>
</dbReference>
<dbReference type="Gene3D" id="3.30.479.10">
    <property type="entry name" value="6-pyruvoyl tetrahydropterin synthase/QueD"/>
    <property type="match status" value="1"/>
</dbReference>
<dbReference type="EC" id="4.1.2.50" evidence="4"/>
<dbReference type="SUPFAM" id="SSF55620">
    <property type="entry name" value="Tetrahydrobiopterin biosynthesis enzymes-like"/>
    <property type="match status" value="1"/>
</dbReference>
<evidence type="ECO:0000256" key="4">
    <source>
        <dbReference type="ARBA" id="ARBA00012982"/>
    </source>
</evidence>
<keyword evidence="8 11" id="KW-0456">Lyase</keyword>
<evidence type="ECO:0000256" key="10">
    <source>
        <dbReference type="ARBA" id="ARBA00048807"/>
    </source>
</evidence>
<dbReference type="InterPro" id="IPR007115">
    <property type="entry name" value="6-PTP_synth/QueD"/>
</dbReference>
<comment type="cofactor">
    <cofactor evidence="1">
        <name>Zn(2+)</name>
        <dbReference type="ChEBI" id="CHEBI:29105"/>
    </cofactor>
</comment>
<dbReference type="RefSeq" id="WP_310547032.1">
    <property type="nucleotide sequence ID" value="NZ_JAVKGR010000001.1"/>
</dbReference>
<comment type="catalytic activity">
    <reaction evidence="10">
        <text>7,8-dihydroneopterin 3'-triphosphate + H2O = 6-carboxy-5,6,7,8-tetrahydropterin + triphosphate + acetaldehyde + 2 H(+)</text>
        <dbReference type="Rhea" id="RHEA:27966"/>
        <dbReference type="ChEBI" id="CHEBI:15343"/>
        <dbReference type="ChEBI" id="CHEBI:15377"/>
        <dbReference type="ChEBI" id="CHEBI:15378"/>
        <dbReference type="ChEBI" id="CHEBI:18036"/>
        <dbReference type="ChEBI" id="CHEBI:58462"/>
        <dbReference type="ChEBI" id="CHEBI:61032"/>
        <dbReference type="EC" id="4.1.2.50"/>
    </reaction>
</comment>
<sequence>MTPTPTYRLAVDDHIMIAHSLDDEFFGPAQQLHGATLHIRAVFHRVGLERHGVVLDIGEASAMLSRVLDPLRHRNLDEHPDFVEKLSTTEVIITYIAQRLIAELPEGHGLSAVEVEADENPRARAAVRMELTGR</sequence>
<dbReference type="PANTHER" id="PTHR12589:SF7">
    <property type="entry name" value="6-PYRUVOYL TETRAHYDROBIOPTERIN SYNTHASE"/>
    <property type="match status" value="1"/>
</dbReference>